<dbReference type="PROSITE" id="PS00087">
    <property type="entry name" value="SOD_CU_ZN_1"/>
    <property type="match status" value="1"/>
</dbReference>
<dbReference type="InterPro" id="IPR001424">
    <property type="entry name" value="SOD_Cu_Zn_dom"/>
</dbReference>
<evidence type="ECO:0000256" key="3">
    <source>
        <dbReference type="SAM" id="SignalP"/>
    </source>
</evidence>
<dbReference type="OrthoDB" id="5431326at2"/>
<feature type="domain" description="Superoxide dismutase copper/zinc binding" evidence="4">
    <location>
        <begin position="43"/>
        <end position="176"/>
    </location>
</feature>
<gene>
    <name evidence="5" type="ORF">SAMN05421641_102217</name>
</gene>
<dbReference type="EMBL" id="FTMK01000002">
    <property type="protein sequence ID" value="SIP98619.1"/>
    <property type="molecule type" value="Genomic_DNA"/>
</dbReference>
<comment type="similarity">
    <text evidence="1">Belongs to the Cu-Zn superoxide dismutase family.</text>
</comment>
<dbReference type="Proteomes" id="UP000323956">
    <property type="component" value="Unassembled WGS sequence"/>
</dbReference>
<evidence type="ECO:0000259" key="4">
    <source>
        <dbReference type="Pfam" id="PF00080"/>
    </source>
</evidence>
<dbReference type="GO" id="GO:0046872">
    <property type="term" value="F:metal ion binding"/>
    <property type="evidence" value="ECO:0007669"/>
    <property type="project" value="InterPro"/>
</dbReference>
<dbReference type="Gene3D" id="2.60.40.200">
    <property type="entry name" value="Superoxide dismutase, copper/zinc binding domain"/>
    <property type="match status" value="1"/>
</dbReference>
<dbReference type="RefSeq" id="WP_149764091.1">
    <property type="nucleotide sequence ID" value="NZ_FTMK01000002.1"/>
</dbReference>
<feature type="chain" id="PRO_5013337530" evidence="3">
    <location>
        <begin position="24"/>
        <end position="180"/>
    </location>
</feature>
<dbReference type="InterPro" id="IPR036423">
    <property type="entry name" value="SOD-like_Cu/Zn_dom_sf"/>
</dbReference>
<evidence type="ECO:0000313" key="6">
    <source>
        <dbReference type="Proteomes" id="UP000323956"/>
    </source>
</evidence>
<reference evidence="5 6" key="1">
    <citation type="submission" date="2017-01" db="EMBL/GenBank/DDBJ databases">
        <authorList>
            <person name="Varghese N."/>
            <person name="Submissions S."/>
        </authorList>
    </citation>
    <scope>NUCLEOTIDE SEQUENCE [LARGE SCALE GENOMIC DNA]</scope>
    <source>
        <strain evidence="5 6">ATCC 700171</strain>
    </source>
</reference>
<feature type="region of interest" description="Disordered" evidence="2">
    <location>
        <begin position="89"/>
        <end position="119"/>
    </location>
</feature>
<protein>
    <submittedName>
        <fullName evidence="5">Superoxide dismutase, Cu-Zn family</fullName>
    </submittedName>
</protein>
<proteinExistence type="inferred from homology"/>
<evidence type="ECO:0000313" key="5">
    <source>
        <dbReference type="EMBL" id="SIP98619.1"/>
    </source>
</evidence>
<accession>A0A1N6P2P1</accession>
<dbReference type="InterPro" id="IPR018152">
    <property type="entry name" value="SOD_Cu/Zn_BS"/>
</dbReference>
<dbReference type="GO" id="GO:0006801">
    <property type="term" value="P:superoxide metabolic process"/>
    <property type="evidence" value="ECO:0007669"/>
    <property type="project" value="InterPro"/>
</dbReference>
<dbReference type="SUPFAM" id="SSF49329">
    <property type="entry name" value="Cu,Zn superoxide dismutase-like"/>
    <property type="match status" value="1"/>
</dbReference>
<dbReference type="AlphaFoldDB" id="A0A1N6P2P1"/>
<feature type="signal peptide" evidence="3">
    <location>
        <begin position="1"/>
        <end position="23"/>
    </location>
</feature>
<sequence>MSNASIRHGAIALAMLMSGPALAHSTGWHAALHDAAGAQMGSIHAGEMPAGGVHLLIELTDMKPGVRAIHIHETGDCSAEGFVSAGAHMPAATDGPEQASHASHQHDHGAHGGAAGDLPNLHVPETGTLTVEYFVPGLSPAMLSDENGASVIIHAGADDYSGVAERQGGAREVCGVFEPH</sequence>
<evidence type="ECO:0000256" key="2">
    <source>
        <dbReference type="SAM" id="MobiDB-lite"/>
    </source>
</evidence>
<dbReference type="Pfam" id="PF00080">
    <property type="entry name" value="Sod_Cu"/>
    <property type="match status" value="1"/>
</dbReference>
<name>A0A1N6P2P1_9RHOB</name>
<organism evidence="5 6">
    <name type="scientific">Paracoccus thiocyanatus</name>
    <dbReference type="NCBI Taxonomy" id="34006"/>
    <lineage>
        <taxon>Bacteria</taxon>
        <taxon>Pseudomonadati</taxon>
        <taxon>Pseudomonadota</taxon>
        <taxon>Alphaproteobacteria</taxon>
        <taxon>Rhodobacterales</taxon>
        <taxon>Paracoccaceae</taxon>
        <taxon>Paracoccus</taxon>
    </lineage>
</organism>
<keyword evidence="3" id="KW-0732">Signal</keyword>
<evidence type="ECO:0000256" key="1">
    <source>
        <dbReference type="ARBA" id="ARBA00010457"/>
    </source>
</evidence>